<name>A0A5C3QMP6_9AGAR</name>
<gene>
    <name evidence="2" type="ORF">BDV98DRAFT_594598</name>
</gene>
<organism evidence="2 3">
    <name type="scientific">Pterulicium gracile</name>
    <dbReference type="NCBI Taxonomy" id="1884261"/>
    <lineage>
        <taxon>Eukaryota</taxon>
        <taxon>Fungi</taxon>
        <taxon>Dikarya</taxon>
        <taxon>Basidiomycota</taxon>
        <taxon>Agaricomycotina</taxon>
        <taxon>Agaricomycetes</taxon>
        <taxon>Agaricomycetidae</taxon>
        <taxon>Agaricales</taxon>
        <taxon>Pleurotineae</taxon>
        <taxon>Pterulaceae</taxon>
        <taxon>Pterulicium</taxon>
    </lineage>
</organism>
<evidence type="ECO:0000313" key="2">
    <source>
        <dbReference type="EMBL" id="TFK99653.1"/>
    </source>
</evidence>
<protein>
    <submittedName>
        <fullName evidence="2">Uncharacterized protein</fullName>
    </submittedName>
</protein>
<accession>A0A5C3QMP6</accession>
<feature type="region of interest" description="Disordered" evidence="1">
    <location>
        <begin position="30"/>
        <end position="100"/>
    </location>
</feature>
<dbReference type="EMBL" id="ML178832">
    <property type="protein sequence ID" value="TFK99653.1"/>
    <property type="molecule type" value="Genomic_DNA"/>
</dbReference>
<dbReference type="AlphaFoldDB" id="A0A5C3QMP6"/>
<reference evidence="2 3" key="1">
    <citation type="journal article" date="2019" name="Nat. Ecol. Evol.">
        <title>Megaphylogeny resolves global patterns of mushroom evolution.</title>
        <authorList>
            <person name="Varga T."/>
            <person name="Krizsan K."/>
            <person name="Foldi C."/>
            <person name="Dima B."/>
            <person name="Sanchez-Garcia M."/>
            <person name="Sanchez-Ramirez S."/>
            <person name="Szollosi G.J."/>
            <person name="Szarkandi J.G."/>
            <person name="Papp V."/>
            <person name="Albert L."/>
            <person name="Andreopoulos W."/>
            <person name="Angelini C."/>
            <person name="Antonin V."/>
            <person name="Barry K.W."/>
            <person name="Bougher N.L."/>
            <person name="Buchanan P."/>
            <person name="Buyck B."/>
            <person name="Bense V."/>
            <person name="Catcheside P."/>
            <person name="Chovatia M."/>
            <person name="Cooper J."/>
            <person name="Damon W."/>
            <person name="Desjardin D."/>
            <person name="Finy P."/>
            <person name="Geml J."/>
            <person name="Haridas S."/>
            <person name="Hughes K."/>
            <person name="Justo A."/>
            <person name="Karasinski D."/>
            <person name="Kautmanova I."/>
            <person name="Kiss B."/>
            <person name="Kocsube S."/>
            <person name="Kotiranta H."/>
            <person name="LaButti K.M."/>
            <person name="Lechner B.E."/>
            <person name="Liimatainen K."/>
            <person name="Lipzen A."/>
            <person name="Lukacs Z."/>
            <person name="Mihaltcheva S."/>
            <person name="Morgado L.N."/>
            <person name="Niskanen T."/>
            <person name="Noordeloos M.E."/>
            <person name="Ohm R.A."/>
            <person name="Ortiz-Santana B."/>
            <person name="Ovrebo C."/>
            <person name="Racz N."/>
            <person name="Riley R."/>
            <person name="Savchenko A."/>
            <person name="Shiryaev A."/>
            <person name="Soop K."/>
            <person name="Spirin V."/>
            <person name="Szebenyi C."/>
            <person name="Tomsovsky M."/>
            <person name="Tulloss R.E."/>
            <person name="Uehling J."/>
            <person name="Grigoriev I.V."/>
            <person name="Vagvolgyi C."/>
            <person name="Papp T."/>
            <person name="Martin F.M."/>
            <person name="Miettinen O."/>
            <person name="Hibbett D.S."/>
            <person name="Nagy L.G."/>
        </authorList>
    </citation>
    <scope>NUCLEOTIDE SEQUENCE [LARGE SCALE GENOMIC DNA]</scope>
    <source>
        <strain evidence="2 3">CBS 309.79</strain>
    </source>
</reference>
<proteinExistence type="predicted"/>
<evidence type="ECO:0000256" key="1">
    <source>
        <dbReference type="SAM" id="MobiDB-lite"/>
    </source>
</evidence>
<feature type="compositionally biased region" description="Basic and acidic residues" evidence="1">
    <location>
        <begin position="48"/>
        <end position="61"/>
    </location>
</feature>
<keyword evidence="3" id="KW-1185">Reference proteome</keyword>
<dbReference type="Proteomes" id="UP000305067">
    <property type="component" value="Unassembled WGS sequence"/>
</dbReference>
<evidence type="ECO:0000313" key="3">
    <source>
        <dbReference type="Proteomes" id="UP000305067"/>
    </source>
</evidence>
<sequence>MFQDLGLEVDYDGTDADLEELPNAEFQAMEEAEDVSTGDVPLVTFTPDEDKRDHDRQDSSRQSEAALRAISEFIQHNLHKTPRDGEPDKYTTIIASSSCL</sequence>